<protein>
    <recommendedName>
        <fullName evidence="4 7">Signal peptidase I</fullName>
        <ecNumber evidence="3 7">3.4.21.89</ecNumber>
    </recommendedName>
</protein>
<keyword evidence="5 7" id="KW-0378">Hydrolase</keyword>
<comment type="similarity">
    <text evidence="2 7">Belongs to the peptidase S26 family.</text>
</comment>
<keyword evidence="7" id="KW-0472">Membrane</keyword>
<evidence type="ECO:0000256" key="1">
    <source>
        <dbReference type="ARBA" id="ARBA00000677"/>
    </source>
</evidence>
<evidence type="ECO:0000256" key="4">
    <source>
        <dbReference type="ARBA" id="ARBA00019232"/>
    </source>
</evidence>
<comment type="catalytic activity">
    <reaction evidence="1 7">
        <text>Cleavage of hydrophobic, N-terminal signal or leader sequences from secreted and periplasmic proteins.</text>
        <dbReference type="EC" id="3.4.21.89"/>
    </reaction>
</comment>
<feature type="active site" evidence="6">
    <location>
        <position position="60"/>
    </location>
</feature>
<organism evidence="9 10">
    <name type="scientific">Acanthopleuribacter pedis</name>
    <dbReference type="NCBI Taxonomy" id="442870"/>
    <lineage>
        <taxon>Bacteria</taxon>
        <taxon>Pseudomonadati</taxon>
        <taxon>Acidobacteriota</taxon>
        <taxon>Holophagae</taxon>
        <taxon>Acanthopleuribacterales</taxon>
        <taxon>Acanthopleuribacteraceae</taxon>
        <taxon>Acanthopleuribacter</taxon>
    </lineage>
</organism>
<evidence type="ECO:0000259" key="8">
    <source>
        <dbReference type="Pfam" id="PF10502"/>
    </source>
</evidence>
<dbReference type="EMBL" id="JAFREP010000003">
    <property type="protein sequence ID" value="MBO1317604.1"/>
    <property type="molecule type" value="Genomic_DNA"/>
</dbReference>
<dbReference type="PROSITE" id="PS00760">
    <property type="entry name" value="SPASE_I_2"/>
    <property type="match status" value="1"/>
</dbReference>
<dbReference type="EC" id="3.4.21.89" evidence="3 7"/>
<dbReference type="InterPro" id="IPR036286">
    <property type="entry name" value="LexA/Signal_pep-like_sf"/>
</dbReference>
<dbReference type="SUPFAM" id="SSF51306">
    <property type="entry name" value="LexA/Signal peptidase"/>
    <property type="match status" value="1"/>
</dbReference>
<evidence type="ECO:0000256" key="3">
    <source>
        <dbReference type="ARBA" id="ARBA00013208"/>
    </source>
</evidence>
<name>A0A8J7Q356_9BACT</name>
<dbReference type="PANTHER" id="PTHR43390">
    <property type="entry name" value="SIGNAL PEPTIDASE I"/>
    <property type="match status" value="1"/>
</dbReference>
<comment type="caution">
    <text evidence="9">The sequence shown here is derived from an EMBL/GenBank/DDBJ whole genome shotgun (WGS) entry which is preliminary data.</text>
</comment>
<dbReference type="InterPro" id="IPR000223">
    <property type="entry name" value="Pept_S26A_signal_pept_1"/>
</dbReference>
<feature type="transmembrane region" description="Helical" evidence="7">
    <location>
        <begin position="32"/>
        <end position="51"/>
    </location>
</feature>
<dbReference type="Proteomes" id="UP000664417">
    <property type="component" value="Unassembled WGS sequence"/>
</dbReference>
<dbReference type="CDD" id="cd06530">
    <property type="entry name" value="S26_SPase_I"/>
    <property type="match status" value="1"/>
</dbReference>
<reference evidence="9" key="1">
    <citation type="submission" date="2021-03" db="EMBL/GenBank/DDBJ databases">
        <authorList>
            <person name="Wang G."/>
        </authorList>
    </citation>
    <scope>NUCLEOTIDE SEQUENCE</scope>
    <source>
        <strain evidence="9">KCTC 12899</strain>
    </source>
</reference>
<evidence type="ECO:0000313" key="10">
    <source>
        <dbReference type="Proteomes" id="UP000664417"/>
    </source>
</evidence>
<dbReference type="GO" id="GO:0006465">
    <property type="term" value="P:signal peptide processing"/>
    <property type="evidence" value="ECO:0007669"/>
    <property type="project" value="InterPro"/>
</dbReference>
<comment type="subcellular location">
    <subcellularLocation>
        <location evidence="7">Membrane</location>
        <topology evidence="7">Single-pass type II membrane protein</topology>
    </subcellularLocation>
</comment>
<feature type="domain" description="Peptidase S26" evidence="8">
    <location>
        <begin position="31"/>
        <end position="270"/>
    </location>
</feature>
<dbReference type="InterPro" id="IPR019757">
    <property type="entry name" value="Pept_S26A_signal_pept_1_Lys-AS"/>
</dbReference>
<keyword evidence="7" id="KW-0812">Transmembrane</keyword>
<dbReference type="PRINTS" id="PR00727">
    <property type="entry name" value="LEADERPTASE"/>
</dbReference>
<evidence type="ECO:0000256" key="6">
    <source>
        <dbReference type="PIRSR" id="PIRSR600223-1"/>
    </source>
</evidence>
<keyword evidence="7" id="KW-0645">Protease</keyword>
<dbReference type="PANTHER" id="PTHR43390:SF1">
    <property type="entry name" value="CHLOROPLAST PROCESSING PEPTIDASE"/>
    <property type="match status" value="1"/>
</dbReference>
<accession>A0A8J7Q356</accession>
<keyword evidence="7" id="KW-1133">Transmembrane helix</keyword>
<dbReference type="AlphaFoldDB" id="A0A8J7Q356"/>
<dbReference type="GO" id="GO:0009003">
    <property type="term" value="F:signal peptidase activity"/>
    <property type="evidence" value="ECO:0007669"/>
    <property type="project" value="UniProtKB-EC"/>
</dbReference>
<evidence type="ECO:0000256" key="2">
    <source>
        <dbReference type="ARBA" id="ARBA00009370"/>
    </source>
</evidence>
<dbReference type="Pfam" id="PF10502">
    <property type="entry name" value="Peptidase_S26"/>
    <property type="match status" value="1"/>
</dbReference>
<evidence type="ECO:0000313" key="9">
    <source>
        <dbReference type="EMBL" id="MBO1317604.1"/>
    </source>
</evidence>
<dbReference type="Gene3D" id="2.10.109.10">
    <property type="entry name" value="Umud Fragment, subunit A"/>
    <property type="match status" value="2"/>
</dbReference>
<dbReference type="RefSeq" id="WP_207856936.1">
    <property type="nucleotide sequence ID" value="NZ_JAFREP010000003.1"/>
</dbReference>
<keyword evidence="10" id="KW-1185">Reference proteome</keyword>
<dbReference type="GO" id="GO:0004252">
    <property type="term" value="F:serine-type endopeptidase activity"/>
    <property type="evidence" value="ECO:0007669"/>
    <property type="project" value="InterPro"/>
</dbReference>
<sequence length="311" mass="36391">MSEKNTKILDAIKGKDSKKEKDPAELSVVRDYTQFFLWMICFFLFFSTYVFQNFKIPTQSMENSLLIGDHITLNSMVFSRGGGALDRALMPIREPKRGDVVVFKFPLDSRERWVKRLIGLPGEKVDIHNDQVFINGEALDEDYIYLKSRLTGSELGDRDPNNSNLPMHYDTMKPGLENADPSHIYNRTISTRMLINQTKIQVRQMRKEFPETDQTFIDQLEKRLDEASGETIPEGFYLVMGDNRNRSRDCREWGLLPSELVEGRPYWVWWSYGEEANTHEAQGLGFLWVYARVPLRFFTHTHWDKCLTRIK</sequence>
<evidence type="ECO:0000256" key="5">
    <source>
        <dbReference type="ARBA" id="ARBA00022801"/>
    </source>
</evidence>
<dbReference type="InterPro" id="IPR019533">
    <property type="entry name" value="Peptidase_S26"/>
</dbReference>
<evidence type="ECO:0000256" key="7">
    <source>
        <dbReference type="RuleBase" id="RU362042"/>
    </source>
</evidence>
<feature type="active site" evidence="6">
    <location>
        <position position="115"/>
    </location>
</feature>
<dbReference type="NCBIfam" id="TIGR02227">
    <property type="entry name" value="sigpep_I_bact"/>
    <property type="match status" value="1"/>
</dbReference>
<dbReference type="GO" id="GO:0016020">
    <property type="term" value="C:membrane"/>
    <property type="evidence" value="ECO:0007669"/>
    <property type="project" value="UniProtKB-SubCell"/>
</dbReference>
<gene>
    <name evidence="9" type="primary">lepB</name>
    <name evidence="9" type="ORF">J3U88_03960</name>
</gene>
<proteinExistence type="inferred from homology"/>